<feature type="domain" description="Rhamnogalacturonase A/B/Epimerase-like pectate lyase" evidence="1">
    <location>
        <begin position="49"/>
        <end position="262"/>
    </location>
</feature>
<keyword evidence="3" id="KW-1185">Reference proteome</keyword>
<dbReference type="AlphaFoldDB" id="A0A1M7J889"/>
<dbReference type="InterPro" id="IPR011050">
    <property type="entry name" value="Pectin_lyase_fold/virulence"/>
</dbReference>
<evidence type="ECO:0000259" key="1">
    <source>
        <dbReference type="Pfam" id="PF12708"/>
    </source>
</evidence>
<dbReference type="Pfam" id="PF12708">
    <property type="entry name" value="Pect-lyase_RHGA_epim"/>
    <property type="match status" value="2"/>
</dbReference>
<protein>
    <submittedName>
        <fullName evidence="2">Sugar lactone lactonase YvrE</fullName>
    </submittedName>
</protein>
<name>A0A1M7J889_9BACT</name>
<gene>
    <name evidence="2" type="ORF">SAMN05444266_108263</name>
</gene>
<dbReference type="PANTHER" id="PTHR47572:SF4">
    <property type="entry name" value="LACTONASE DRP35"/>
    <property type="match status" value="1"/>
</dbReference>
<dbReference type="Gene3D" id="2.120.10.30">
    <property type="entry name" value="TolB, C-terminal domain"/>
    <property type="match status" value="1"/>
</dbReference>
<dbReference type="PROSITE" id="PS51257">
    <property type="entry name" value="PROKAR_LIPOPROTEIN"/>
    <property type="match status" value="1"/>
</dbReference>
<organism evidence="2 3">
    <name type="scientific">Chitinophaga jiangningensis</name>
    <dbReference type="NCBI Taxonomy" id="1419482"/>
    <lineage>
        <taxon>Bacteria</taxon>
        <taxon>Pseudomonadati</taxon>
        <taxon>Bacteroidota</taxon>
        <taxon>Chitinophagia</taxon>
        <taxon>Chitinophagales</taxon>
        <taxon>Chitinophagaceae</taxon>
        <taxon>Chitinophaga</taxon>
    </lineage>
</organism>
<proteinExistence type="predicted"/>
<dbReference type="RefSeq" id="WP_073085202.1">
    <property type="nucleotide sequence ID" value="NZ_FRBL01000008.1"/>
</dbReference>
<dbReference type="InterPro" id="IPR024535">
    <property type="entry name" value="RHGA/B-epi-like_pectate_lyase"/>
</dbReference>
<dbReference type="OrthoDB" id="241638at2"/>
<evidence type="ECO:0000313" key="3">
    <source>
        <dbReference type="Proteomes" id="UP000184420"/>
    </source>
</evidence>
<evidence type="ECO:0000313" key="2">
    <source>
        <dbReference type="EMBL" id="SHM49239.1"/>
    </source>
</evidence>
<accession>A0A1M7J889</accession>
<dbReference type="InterPro" id="IPR011042">
    <property type="entry name" value="6-blade_b-propeller_TolB-like"/>
</dbReference>
<dbReference type="EMBL" id="FRBL01000008">
    <property type="protein sequence ID" value="SHM49239.1"/>
    <property type="molecule type" value="Genomic_DNA"/>
</dbReference>
<dbReference type="Gene3D" id="2.160.20.10">
    <property type="entry name" value="Single-stranded right-handed beta-helix, Pectin lyase-like"/>
    <property type="match status" value="2"/>
</dbReference>
<sequence>MKQCKKVLLVIGLLTGCIFHVYGQFKPGKSFYTQQPDDPAAVNFTPENFAIRADGSMDVSDQLQQAINQLKKDRNFGTLLIPEGTYKISKTIYIPGAIRVIGYGRNRPTIVLAKNSPGFQEEKPGDKGKASYLFWFTSSAVEPGGPIADAGAGTFYSALSNVDIKIEDGNPHAVALRTHFAQHSFVAHININIGNGKAGLFEVGNFMEDVQFFGGEYGIYTTKASPGWQFMMMDTYFEGQRRSAIKSQEAGFTIVRMQVKNTPAAIQVEPNYWEKIYIEDSRFENISGPAITISNEGNANMQLNIRNLSCSKVPVLVKYPQGDTATKAPAPVYAVNALTYGLQQNDLDKDPVFRLNVDAVPLQRMPAPATNDVPALPAMATWYNLKASGAKGDGITDDTKAIQQAIDEHPVIFVPQGSYRITETIHLKPNTVLIGLHPIATNFALAENSAAFGGFGAPKAMVEAPAGGTNIITGIGLYTGTSNYRAVACKWMAGATSMVDDVKFIGGHGTMRPGPQVAWKWEERQQSGERRSYGNFDPTWDTQYWSMWVTNNGGGIFKNIWSADTYATNGFYADNTSTRGRIYALSVEHHVRNEVRFNKVSNWKVFALQLEEESVESSECQPLELTDCHDMTFANLYMFRVIRVKVPYPYSIRTWNCRNVELLNVHNYSQIKYTTDNPLYDINTNTEVRPTELAKLYITGNTATNAKTAPVNGVQQLANGFEFALGLCSDSKGNVYFAEQRMKRIYKWNAATQSLRLLADFPWEPLSLGCDSQDNLLVVFRYNPQPGLLINGVPEKFENPADAKGTSFSGWGNSGFGTLVYSIHPDAPEESIQLLRQVPMGSISQVHKALYPSNRWRDFHDFNTVSVNKNETCWVAPDGKTIIPAAYDLARACALAEAFPDKPLYTTDEYDKRTVRLNVDAKGYLSDLTYFAEKGDFNAIPDAKGNVWIADGELFQFNPAGRQVQMLKVPERPSSLAITDAGRQLFVTGRTGLYRIALPVSYSR</sequence>
<dbReference type="Proteomes" id="UP000184420">
    <property type="component" value="Unassembled WGS sequence"/>
</dbReference>
<dbReference type="PANTHER" id="PTHR47572">
    <property type="entry name" value="LIPOPROTEIN-RELATED"/>
    <property type="match status" value="1"/>
</dbReference>
<dbReference type="SUPFAM" id="SSF63829">
    <property type="entry name" value="Calcium-dependent phosphotriesterase"/>
    <property type="match status" value="1"/>
</dbReference>
<feature type="domain" description="Rhamnogalacturonase A/B/Epimerase-like pectate lyase" evidence="1">
    <location>
        <begin position="382"/>
        <end position="483"/>
    </location>
</feature>
<dbReference type="STRING" id="1419482.SAMN05444266_108263"/>
<dbReference type="InterPro" id="IPR012334">
    <property type="entry name" value="Pectin_lyas_fold"/>
</dbReference>
<dbReference type="SUPFAM" id="SSF51126">
    <property type="entry name" value="Pectin lyase-like"/>
    <property type="match status" value="2"/>
</dbReference>
<dbReference type="InterPro" id="IPR051262">
    <property type="entry name" value="SMP-30/CGR1_Lactonase"/>
</dbReference>
<reference evidence="2 3" key="1">
    <citation type="submission" date="2016-11" db="EMBL/GenBank/DDBJ databases">
        <authorList>
            <person name="Jaros S."/>
            <person name="Januszkiewicz K."/>
            <person name="Wedrychowicz H."/>
        </authorList>
    </citation>
    <scope>NUCLEOTIDE SEQUENCE [LARGE SCALE GENOMIC DNA]</scope>
    <source>
        <strain evidence="2 3">DSM 27406</strain>
    </source>
</reference>